<feature type="transmembrane region" description="Helical" evidence="1">
    <location>
        <begin position="33"/>
        <end position="54"/>
    </location>
</feature>
<evidence type="ECO:0000313" key="3">
    <source>
        <dbReference type="Proteomes" id="UP000242662"/>
    </source>
</evidence>
<protein>
    <submittedName>
        <fullName evidence="2">Uncharacterized protein</fullName>
    </submittedName>
</protein>
<sequence length="90" mass="10295">MKSPLKITYLFLFLAGFVINLIGITSTQLYTTLIGFFLVSLLNIILIALFILHILKNDDTQTRKTLIIYLIGLLLMSAVTFFRYLSLQVH</sequence>
<gene>
    <name evidence="2" type="ORF">SAMN05421737_11057</name>
</gene>
<proteinExistence type="predicted"/>
<evidence type="ECO:0000313" key="2">
    <source>
        <dbReference type="EMBL" id="SDC56011.1"/>
    </source>
</evidence>
<keyword evidence="1" id="KW-0812">Transmembrane</keyword>
<feature type="transmembrane region" description="Helical" evidence="1">
    <location>
        <begin position="7"/>
        <end position="27"/>
    </location>
</feature>
<dbReference type="STRING" id="1464122.SAMN05421737_11057"/>
<keyword evidence="1" id="KW-1133">Transmembrane helix</keyword>
<organism evidence="2 3">
    <name type="scientific">Shouchella lonarensis</name>
    <dbReference type="NCBI Taxonomy" id="1464122"/>
    <lineage>
        <taxon>Bacteria</taxon>
        <taxon>Bacillati</taxon>
        <taxon>Bacillota</taxon>
        <taxon>Bacilli</taxon>
        <taxon>Bacillales</taxon>
        <taxon>Bacillaceae</taxon>
        <taxon>Shouchella</taxon>
    </lineage>
</organism>
<feature type="transmembrane region" description="Helical" evidence="1">
    <location>
        <begin position="66"/>
        <end position="85"/>
    </location>
</feature>
<keyword evidence="1" id="KW-0472">Membrane</keyword>
<keyword evidence="3" id="KW-1185">Reference proteome</keyword>
<name>A0A1G6MKL2_9BACI</name>
<dbReference type="EMBL" id="FMYM01000010">
    <property type="protein sequence ID" value="SDC56011.1"/>
    <property type="molecule type" value="Genomic_DNA"/>
</dbReference>
<dbReference type="AlphaFoldDB" id="A0A1G6MKL2"/>
<dbReference type="RefSeq" id="WP_090776353.1">
    <property type="nucleotide sequence ID" value="NZ_FMYM01000010.1"/>
</dbReference>
<reference evidence="3" key="1">
    <citation type="submission" date="2016-09" db="EMBL/GenBank/DDBJ databases">
        <authorList>
            <person name="Varghese N."/>
            <person name="Submissions S."/>
        </authorList>
    </citation>
    <scope>NUCLEOTIDE SEQUENCE [LARGE SCALE GENOMIC DNA]</scope>
    <source>
        <strain evidence="3">25nlg</strain>
    </source>
</reference>
<evidence type="ECO:0000256" key="1">
    <source>
        <dbReference type="SAM" id="Phobius"/>
    </source>
</evidence>
<accession>A0A1G6MKL2</accession>
<dbReference type="Proteomes" id="UP000242662">
    <property type="component" value="Unassembled WGS sequence"/>
</dbReference>